<dbReference type="InterPro" id="IPR029028">
    <property type="entry name" value="Alpha/beta_knot_MTases"/>
</dbReference>
<name>A0A9Q3UMR1_9GAMM</name>
<evidence type="ECO:0000256" key="3">
    <source>
        <dbReference type="SAM" id="MobiDB-lite"/>
    </source>
</evidence>
<dbReference type="PANTHER" id="PTHR46429">
    <property type="entry name" value="23S RRNA (GUANOSINE-2'-O-)-METHYLTRANSFERASE RLMB"/>
    <property type="match status" value="1"/>
</dbReference>
<feature type="region of interest" description="Disordered" evidence="3">
    <location>
        <begin position="70"/>
        <end position="89"/>
    </location>
</feature>
<dbReference type="GO" id="GO:0070039">
    <property type="term" value="F:rRNA (guanosine-2'-O-)-methyltransferase activity"/>
    <property type="evidence" value="ECO:0007669"/>
    <property type="project" value="TreeGrafter"/>
</dbReference>
<dbReference type="InterPro" id="IPR004441">
    <property type="entry name" value="rRNA_MeTrfase_TrmH"/>
</dbReference>
<proteinExistence type="predicted"/>
<dbReference type="SUPFAM" id="SSF75217">
    <property type="entry name" value="alpha/beta knot"/>
    <property type="match status" value="1"/>
</dbReference>
<keyword evidence="1" id="KW-0489">Methyltransferase</keyword>
<evidence type="ECO:0000259" key="4">
    <source>
        <dbReference type="SMART" id="SM00967"/>
    </source>
</evidence>
<evidence type="ECO:0000313" key="5">
    <source>
        <dbReference type="EMBL" id="MCC4307843.1"/>
    </source>
</evidence>
<organism evidence="5 6">
    <name type="scientific">Alloalcanivorax marinus</name>
    <dbReference type="NCBI Taxonomy" id="1177169"/>
    <lineage>
        <taxon>Bacteria</taxon>
        <taxon>Pseudomonadati</taxon>
        <taxon>Pseudomonadota</taxon>
        <taxon>Gammaproteobacteria</taxon>
        <taxon>Oceanospirillales</taxon>
        <taxon>Alcanivoracaceae</taxon>
        <taxon>Alloalcanivorax</taxon>
    </lineage>
</organism>
<keyword evidence="2" id="KW-0808">Transferase</keyword>
<comment type="caution">
    <text evidence="5">The sequence shown here is derived from an EMBL/GenBank/DDBJ whole genome shotgun (WGS) entry which is preliminary data.</text>
</comment>
<dbReference type="AlphaFoldDB" id="A0A9Q3UMR1"/>
<dbReference type="EMBL" id="JAJGNA010000003">
    <property type="protein sequence ID" value="MCC4307843.1"/>
    <property type="molecule type" value="Genomic_DNA"/>
</dbReference>
<dbReference type="Pfam" id="PF00588">
    <property type="entry name" value="SpoU_methylase"/>
    <property type="match status" value="1"/>
</dbReference>
<keyword evidence="6" id="KW-1185">Reference proteome</keyword>
<dbReference type="SMART" id="SM00967">
    <property type="entry name" value="SpoU_sub_bind"/>
    <property type="match status" value="1"/>
</dbReference>
<dbReference type="RefSeq" id="WP_228233235.1">
    <property type="nucleotide sequence ID" value="NZ_JAJGNA010000003.1"/>
</dbReference>
<reference evidence="5" key="1">
    <citation type="submission" date="2021-10" db="EMBL/GenBank/DDBJ databases">
        <title>The diversity and Nitrogen Metabolism of Culturable Nitrate-Utilizing Bacteria Within the Oxygen Minimum Zone of the Changjiang (Yangtze River)Estuary.</title>
        <authorList>
            <person name="Zhang D."/>
            <person name="Zheng J."/>
            <person name="Liu S."/>
            <person name="He W."/>
        </authorList>
    </citation>
    <scope>NUCLEOTIDE SEQUENCE</scope>
    <source>
        <strain evidence="5">FXH-223</strain>
    </source>
</reference>
<dbReference type="PANTHER" id="PTHR46429:SF1">
    <property type="entry name" value="23S RRNA (GUANOSINE-2'-O-)-METHYLTRANSFERASE RLMB"/>
    <property type="match status" value="1"/>
</dbReference>
<evidence type="ECO:0000313" key="6">
    <source>
        <dbReference type="Proteomes" id="UP001108027"/>
    </source>
</evidence>
<dbReference type="InterPro" id="IPR001537">
    <property type="entry name" value="SpoU_MeTrfase"/>
</dbReference>
<dbReference type="InterPro" id="IPR029026">
    <property type="entry name" value="tRNA_m1G_MTases_N"/>
</dbReference>
<dbReference type="Proteomes" id="UP001108027">
    <property type="component" value="Unassembled WGS sequence"/>
</dbReference>
<sequence>MSKGQPKPLMYSGIHAVESLLRHRPEAVLELFVLDSRAKRGDARLETLIIAARDQGIAVQMARRESLDKLAGPQNQGVAARARPRRPGDELALDNHLDRLGRPPFLLILEGVTDPHNLGACLRSADAAGVDAVIVPRRHAAGLTPVACRSAAGAAESLAYFEVGNLARLLERLKERQVRIAGTALHERSASLFDYAPPAGLAVVMGAEGEGLRRLTLEGCDDLLAIPMAGDVQSLNVSVATGVVLFHVRARLEPAAGLG</sequence>
<dbReference type="GO" id="GO:0003723">
    <property type="term" value="F:RNA binding"/>
    <property type="evidence" value="ECO:0007669"/>
    <property type="project" value="InterPro"/>
</dbReference>
<evidence type="ECO:0000256" key="1">
    <source>
        <dbReference type="ARBA" id="ARBA00022603"/>
    </source>
</evidence>
<protein>
    <submittedName>
        <fullName evidence="5">23S rRNA (Guanosine(2251)-2'-O)-methyltransferase RlmB</fullName>
    </submittedName>
</protein>
<dbReference type="InterPro" id="IPR013123">
    <property type="entry name" value="SpoU_subst-bd"/>
</dbReference>
<dbReference type="GO" id="GO:0005829">
    <property type="term" value="C:cytosol"/>
    <property type="evidence" value="ECO:0007669"/>
    <property type="project" value="TreeGrafter"/>
</dbReference>
<evidence type="ECO:0000256" key="2">
    <source>
        <dbReference type="ARBA" id="ARBA00022679"/>
    </source>
</evidence>
<dbReference type="Pfam" id="PF08032">
    <property type="entry name" value="SpoU_sub_bind"/>
    <property type="match status" value="1"/>
</dbReference>
<gene>
    <name evidence="5" type="primary">rlmB</name>
    <name evidence="5" type="ORF">LL252_04590</name>
</gene>
<dbReference type="NCBIfam" id="TIGR00186">
    <property type="entry name" value="rRNA_methyl_3"/>
    <property type="match status" value="1"/>
</dbReference>
<dbReference type="Gene3D" id="3.40.1280.10">
    <property type="match status" value="1"/>
</dbReference>
<dbReference type="SUPFAM" id="SSF55315">
    <property type="entry name" value="L30e-like"/>
    <property type="match status" value="1"/>
</dbReference>
<feature type="domain" description="RNA 2-O ribose methyltransferase substrate binding" evidence="4">
    <location>
        <begin position="10"/>
        <end position="88"/>
    </location>
</feature>
<dbReference type="Gene3D" id="3.30.1330.30">
    <property type="match status" value="1"/>
</dbReference>
<dbReference type="CDD" id="cd18103">
    <property type="entry name" value="SpoU-like_RlmB"/>
    <property type="match status" value="1"/>
</dbReference>
<dbReference type="InterPro" id="IPR029064">
    <property type="entry name" value="Ribosomal_eL30-like_sf"/>
</dbReference>
<accession>A0A9Q3UMR1</accession>